<comment type="caution">
    <text evidence="17">The sequence shown here is derived from an EMBL/GenBank/DDBJ whole genome shotgun (WGS) entry which is preliminary data.</text>
</comment>
<keyword evidence="13" id="KW-0449">Lipoprotein</keyword>
<dbReference type="Proteomes" id="UP000076837">
    <property type="component" value="Unassembled WGS sequence"/>
</dbReference>
<dbReference type="GO" id="GO:0005694">
    <property type="term" value="C:chromosome"/>
    <property type="evidence" value="ECO:0007669"/>
    <property type="project" value="UniProtKB-SubCell"/>
</dbReference>
<dbReference type="InterPro" id="IPR050777">
    <property type="entry name" value="SET2_Histone-Lys_MeTrsfase"/>
</dbReference>
<dbReference type="InterPro" id="IPR006560">
    <property type="entry name" value="AWS_dom"/>
</dbReference>
<feature type="compositionally biased region" description="Low complexity" evidence="15">
    <location>
        <begin position="90"/>
        <end position="99"/>
    </location>
</feature>
<feature type="compositionally biased region" description="Low complexity" evidence="15">
    <location>
        <begin position="762"/>
        <end position="771"/>
    </location>
</feature>
<feature type="compositionally biased region" description="Polar residues" evidence="15">
    <location>
        <begin position="1349"/>
        <end position="1358"/>
    </location>
</feature>
<evidence type="ECO:0000256" key="4">
    <source>
        <dbReference type="ARBA" id="ARBA00022454"/>
    </source>
</evidence>
<evidence type="ECO:0000313" key="18">
    <source>
        <dbReference type="Proteomes" id="UP000076837"/>
    </source>
</evidence>
<keyword evidence="8 16" id="KW-0812">Transmembrane</keyword>
<comment type="catalytic activity">
    <reaction evidence="14">
        <text>L-cysteinyl-[protein] + hexadecanoyl-CoA = S-hexadecanoyl-L-cysteinyl-[protein] + CoA</text>
        <dbReference type="Rhea" id="RHEA:36683"/>
        <dbReference type="Rhea" id="RHEA-COMP:10131"/>
        <dbReference type="Rhea" id="RHEA-COMP:11032"/>
        <dbReference type="ChEBI" id="CHEBI:29950"/>
        <dbReference type="ChEBI" id="CHEBI:57287"/>
        <dbReference type="ChEBI" id="CHEBI:57379"/>
        <dbReference type="ChEBI" id="CHEBI:74151"/>
        <dbReference type="EC" id="2.3.1.225"/>
    </reaction>
</comment>
<dbReference type="GO" id="GO:0016020">
    <property type="term" value="C:membrane"/>
    <property type="evidence" value="ECO:0007669"/>
    <property type="project" value="UniProtKB-SubCell"/>
</dbReference>
<dbReference type="GO" id="GO:0019706">
    <property type="term" value="F:protein-cysteine S-palmitoyltransferase activity"/>
    <property type="evidence" value="ECO:0007669"/>
    <property type="project" value="UniProtKB-EC"/>
</dbReference>
<feature type="compositionally biased region" description="Polar residues" evidence="15">
    <location>
        <begin position="603"/>
        <end position="615"/>
    </location>
</feature>
<evidence type="ECO:0000256" key="2">
    <source>
        <dbReference type="ARBA" id="ARBA00004141"/>
    </source>
</evidence>
<feature type="region of interest" description="Disordered" evidence="15">
    <location>
        <begin position="90"/>
        <end position="256"/>
    </location>
</feature>
<keyword evidence="11" id="KW-0564">Palmitate</keyword>
<dbReference type="GO" id="GO:0005634">
    <property type="term" value="C:nucleus"/>
    <property type="evidence" value="ECO:0007669"/>
    <property type="project" value="UniProtKB-SubCell"/>
</dbReference>
<accession>A0A163DQI6</accession>
<dbReference type="GO" id="GO:0042054">
    <property type="term" value="F:histone methyltransferase activity"/>
    <property type="evidence" value="ECO:0007669"/>
    <property type="project" value="InterPro"/>
</dbReference>
<dbReference type="InterPro" id="IPR001214">
    <property type="entry name" value="SET_dom"/>
</dbReference>
<evidence type="ECO:0000256" key="5">
    <source>
        <dbReference type="ARBA" id="ARBA00022603"/>
    </source>
</evidence>
<dbReference type="InterPro" id="IPR003616">
    <property type="entry name" value="Post-SET_dom"/>
</dbReference>
<protein>
    <submittedName>
        <fullName evidence="17">Histone-lysine N-methyltransferase</fullName>
    </submittedName>
</protein>
<evidence type="ECO:0000256" key="1">
    <source>
        <dbReference type="ARBA" id="ARBA00004123"/>
    </source>
</evidence>
<sequence>MTTVEQKRSSTGSRVLGMTGPVGEPSLPPSRPSSIATAHSGSQARWSQPTAPRRGMSVAGSLGQSRPTTAASRTHVPLAAHGFFRPMSSQRLQQQRNQRPTSLLGQNSLRANNARDSTASSYRQSVGSTQTMRGQPTLGLHHELNQPPPSRGTDITDRDMPDRTTANSTPTGAETVRSRDESITPLQRPRPQHLDLADTHANDAGKLPTPGKSPRSFRSSFMLPTRDGRSAQTRVHQGHEKLTSAESSPRLARRESTKQAVRRELGKNYQYFSGNTAFCWGGRLQNTRDRPVNIATAIMIILPAALFFGFSAPWLWLNVSPSIPILFAYLFLISVSSFFHASVSDPGILPRNLHPFAPTNPNEDPLNVGPSTTEWTMVVSATGTNAAMEVPTKYCKSCNIWRPPRAHHCRICDNCVETQDHHCVWLNNCVGRRNYRYFFVFVCATTLLGLFLLGASLAHILIWRARNAASFGQAINRWRVPFAMAIYGLLGWTYPFSLGVYHLFLVGRGETTREYLNSHKFMKKDRHRPFTQGSLIKNWIAVLQRPRPPTYLHFKKEYEEGDQRFSSRKGKRTAPLSAEQQGGGLEMQDADSSTTMAERDGSPMSTSSVLSTIAVQHTGARAASSASPPPISTPPTSLDDGASVMSDTTKLEHMTELYEEASATPLPGAPVDTPLSARHTPNTEGRRPSRSSRKSVTTYNVQILAGTAIHTPTKYLEKHHKNVLHGSLEALAAAASSDDTPAKKRTPRSKLGAAGTGDSAEEQLTAEAAQAVRRRTSSRGTDLRKEALRNLAGVGEAVTNSLAGGKSFVQKALRRSASDSNLKSATSSASTASSRRPRTATDTADEEDTDGALEQKEYLKPKTKTWLRQGLYVGQHRDFDPRLSEAQNRARKRARKHKENNMLPLPMFAGDRLLSEDPRHVHRHFKLPFDTYNPLPRKVKVDGWVKLSKNRFIGDASALWKRDKQDSSQCYCDPEDGCGEACHNRIMAYECDGTNCRLTAEQCGNRPFAELKRRGKGNGYDYGVEVMETEGRGYGVRAMRTFEPHQIIVEYAGEIITQSECERRMKQVYKKDKCYYLMSFDNKMIIDATRGTIARFVNHSCEPNCEMIKWTVGGEPRMALFAGSRGVMTGEELTYDYNFDPFSQKNIQECRCGTESCRGVLGPKPKKLVEEKSIASALIAGTKRKLQDFLGSSRAKSESHAGSPKKRRVHIGNSGTTRVKKSDVVSKAARERAEVDAAEHSRQIASREDRALKRSSTLTISRRSRPTVLRHTTKGSLKSTRHTTVSLQRKVVRPGALKAVSKPSRMQAALRRTNAAVTGRKGLAPSRRPSTPISGSDAEDYDSDDDTSPNITPASLRSASKGGKKPAFNSASDSQATPPRRNAKQREATHATAIDTSKSTRRKITSTSRSMHDTGAGVKKPFYPAQRRPRTMRGRFLPKDLR</sequence>
<keyword evidence="6 17" id="KW-0808">Transferase</keyword>
<organism evidence="17 18">
    <name type="scientific">Didymella rabiei</name>
    <name type="common">Chickpea ascochyta blight fungus</name>
    <name type="synonym">Mycosphaerella rabiei</name>
    <dbReference type="NCBI Taxonomy" id="5454"/>
    <lineage>
        <taxon>Eukaryota</taxon>
        <taxon>Fungi</taxon>
        <taxon>Dikarya</taxon>
        <taxon>Ascomycota</taxon>
        <taxon>Pezizomycotina</taxon>
        <taxon>Dothideomycetes</taxon>
        <taxon>Pleosporomycetidae</taxon>
        <taxon>Pleosporales</taxon>
        <taxon>Pleosporineae</taxon>
        <taxon>Didymellaceae</taxon>
        <taxon>Ascochyta</taxon>
    </lineage>
</organism>
<dbReference type="Pfam" id="PF17907">
    <property type="entry name" value="AWS"/>
    <property type="match status" value="1"/>
</dbReference>
<evidence type="ECO:0000256" key="8">
    <source>
        <dbReference type="ARBA" id="ARBA00022692"/>
    </source>
</evidence>
<dbReference type="PROSITE" id="PS50280">
    <property type="entry name" value="SET"/>
    <property type="match status" value="1"/>
</dbReference>
<feature type="compositionally biased region" description="Basic and acidic residues" evidence="15">
    <location>
        <begin position="192"/>
        <end position="203"/>
    </location>
</feature>
<feature type="compositionally biased region" description="Polar residues" evidence="15">
    <location>
        <begin position="32"/>
        <end position="50"/>
    </location>
</feature>
<feature type="transmembrane region" description="Helical" evidence="16">
    <location>
        <begin position="292"/>
        <end position="317"/>
    </location>
</feature>
<dbReference type="SUPFAM" id="SSF82199">
    <property type="entry name" value="SET domain"/>
    <property type="match status" value="1"/>
</dbReference>
<dbReference type="InterPro" id="IPR001594">
    <property type="entry name" value="Palmitoyltrfase_DHHC"/>
</dbReference>
<evidence type="ECO:0000256" key="9">
    <source>
        <dbReference type="ARBA" id="ARBA00022989"/>
    </source>
</evidence>
<dbReference type="InterPro" id="IPR046341">
    <property type="entry name" value="SET_dom_sf"/>
</dbReference>
<evidence type="ECO:0000256" key="16">
    <source>
        <dbReference type="SAM" id="Phobius"/>
    </source>
</evidence>
<evidence type="ECO:0000256" key="7">
    <source>
        <dbReference type="ARBA" id="ARBA00022691"/>
    </source>
</evidence>
<feature type="compositionally biased region" description="Low complexity" evidence="15">
    <location>
        <begin position="818"/>
        <end position="834"/>
    </location>
</feature>
<dbReference type="STRING" id="5454.A0A163DQI6"/>
<evidence type="ECO:0000256" key="13">
    <source>
        <dbReference type="ARBA" id="ARBA00023288"/>
    </source>
</evidence>
<feature type="compositionally biased region" description="Acidic residues" evidence="15">
    <location>
        <begin position="1337"/>
        <end position="1347"/>
    </location>
</feature>
<evidence type="ECO:0000256" key="12">
    <source>
        <dbReference type="ARBA" id="ARBA00023242"/>
    </source>
</evidence>
<evidence type="ECO:0000256" key="6">
    <source>
        <dbReference type="ARBA" id="ARBA00022679"/>
    </source>
</evidence>
<gene>
    <name evidence="17" type="ORF">ST47_g5580</name>
</gene>
<dbReference type="OrthoDB" id="422362at2759"/>
<comment type="subcellular location">
    <subcellularLocation>
        <location evidence="3">Chromosome</location>
    </subcellularLocation>
    <subcellularLocation>
        <location evidence="2">Membrane</location>
        <topology evidence="2">Multi-pass membrane protein</topology>
    </subcellularLocation>
    <subcellularLocation>
        <location evidence="1">Nucleus</location>
    </subcellularLocation>
</comment>
<reference evidence="17 18" key="1">
    <citation type="journal article" date="2016" name="Sci. Rep.">
        <title>Draft genome sequencing and secretome analysis of fungal phytopathogen Ascochyta rabiei provides insight into the necrotrophic effector repertoire.</title>
        <authorList>
            <person name="Verma S."/>
            <person name="Gazara R.K."/>
            <person name="Nizam S."/>
            <person name="Parween S."/>
            <person name="Chattopadhyay D."/>
            <person name="Verma P.K."/>
        </authorList>
    </citation>
    <scope>NUCLEOTIDE SEQUENCE [LARGE SCALE GENOMIC DNA]</scope>
    <source>
        <strain evidence="17 18">ArDII</strain>
    </source>
</reference>
<dbReference type="Pfam" id="PF01529">
    <property type="entry name" value="DHHC"/>
    <property type="match status" value="1"/>
</dbReference>
<dbReference type="PROSITE" id="PS50216">
    <property type="entry name" value="DHHC"/>
    <property type="match status" value="1"/>
</dbReference>
<dbReference type="PROSITE" id="PS51215">
    <property type="entry name" value="AWS"/>
    <property type="match status" value="1"/>
</dbReference>
<keyword evidence="12" id="KW-0539">Nucleus</keyword>
<feature type="compositionally biased region" description="Basic and acidic residues" evidence="15">
    <location>
        <begin position="1220"/>
        <end position="1252"/>
    </location>
</feature>
<evidence type="ECO:0000256" key="14">
    <source>
        <dbReference type="ARBA" id="ARBA00048048"/>
    </source>
</evidence>
<feature type="region of interest" description="Disordered" evidence="15">
    <location>
        <begin position="815"/>
        <end position="857"/>
    </location>
</feature>
<feature type="region of interest" description="Disordered" evidence="15">
    <location>
        <begin position="1"/>
        <end position="72"/>
    </location>
</feature>
<dbReference type="PROSITE" id="PS50868">
    <property type="entry name" value="POST_SET"/>
    <property type="match status" value="1"/>
</dbReference>
<feature type="compositionally biased region" description="Polar residues" evidence="15">
    <location>
        <begin position="1274"/>
        <end position="1287"/>
    </location>
</feature>
<dbReference type="Gene3D" id="2.170.270.10">
    <property type="entry name" value="SET domain"/>
    <property type="match status" value="1"/>
</dbReference>
<feature type="region of interest" description="Disordered" evidence="15">
    <location>
        <begin position="1190"/>
        <end position="1442"/>
    </location>
</feature>
<feature type="transmembrane region" description="Helical" evidence="16">
    <location>
        <begin position="437"/>
        <end position="462"/>
    </location>
</feature>
<dbReference type="Pfam" id="PF00856">
    <property type="entry name" value="SET"/>
    <property type="match status" value="1"/>
</dbReference>
<dbReference type="EMBL" id="JYNV01000199">
    <property type="protein sequence ID" value="KZM23304.1"/>
    <property type="molecule type" value="Genomic_DNA"/>
</dbReference>
<proteinExistence type="predicted"/>
<dbReference type="PANTHER" id="PTHR22884">
    <property type="entry name" value="SET DOMAIN PROTEINS"/>
    <property type="match status" value="1"/>
</dbReference>
<evidence type="ECO:0000313" key="17">
    <source>
        <dbReference type="EMBL" id="KZM23304.1"/>
    </source>
</evidence>
<keyword evidence="18" id="KW-1185">Reference proteome</keyword>
<keyword evidence="7" id="KW-0949">S-adenosyl-L-methionine</keyword>
<feature type="region of interest" description="Disordered" evidence="15">
    <location>
        <begin position="661"/>
        <end position="698"/>
    </location>
</feature>
<feature type="region of interest" description="Disordered" evidence="15">
    <location>
        <begin position="734"/>
        <end position="784"/>
    </location>
</feature>
<evidence type="ECO:0000256" key="15">
    <source>
        <dbReference type="SAM" id="MobiDB-lite"/>
    </source>
</evidence>
<dbReference type="GO" id="GO:0032259">
    <property type="term" value="P:methylation"/>
    <property type="evidence" value="ECO:0007669"/>
    <property type="project" value="UniProtKB-KW"/>
</dbReference>
<dbReference type="SMART" id="SM00317">
    <property type="entry name" value="SET"/>
    <property type="match status" value="1"/>
</dbReference>
<evidence type="ECO:0000256" key="10">
    <source>
        <dbReference type="ARBA" id="ARBA00023136"/>
    </source>
</evidence>
<evidence type="ECO:0000256" key="11">
    <source>
        <dbReference type="ARBA" id="ARBA00023139"/>
    </source>
</evidence>
<keyword evidence="9 16" id="KW-1133">Transmembrane helix</keyword>
<keyword evidence="5 17" id="KW-0489">Methyltransferase</keyword>
<evidence type="ECO:0000256" key="3">
    <source>
        <dbReference type="ARBA" id="ARBA00004286"/>
    </source>
</evidence>
<feature type="compositionally biased region" description="Polar residues" evidence="15">
    <location>
        <begin position="62"/>
        <end position="72"/>
    </location>
</feature>
<feature type="transmembrane region" description="Helical" evidence="16">
    <location>
        <begin position="323"/>
        <end position="343"/>
    </location>
</feature>
<dbReference type="FunFam" id="2.170.270.10:FF:000037">
    <property type="entry name" value="Histone-lysine N-methyltransferase"/>
    <property type="match status" value="1"/>
</dbReference>
<keyword evidence="10 16" id="KW-0472">Membrane</keyword>
<name>A0A163DQI6_DIDRA</name>
<keyword evidence="4" id="KW-0158">Chromosome</keyword>
<feature type="region of interest" description="Disordered" evidence="15">
    <location>
        <begin position="562"/>
        <end position="643"/>
    </location>
</feature>
<feature type="compositionally biased region" description="Polar residues" evidence="15">
    <location>
        <begin position="100"/>
        <end position="134"/>
    </location>
</feature>